<reference evidence="4" key="1">
    <citation type="submission" date="2023-06" db="EMBL/GenBank/DDBJ databases">
        <title>Genome-scale phylogeny and comparative genomics of the fungal order Sordariales.</title>
        <authorList>
            <consortium name="Lawrence Berkeley National Laboratory"/>
            <person name="Hensen N."/>
            <person name="Bonometti L."/>
            <person name="Westerberg I."/>
            <person name="Brannstrom I.O."/>
            <person name="Guillou S."/>
            <person name="Cros-Aarteil S."/>
            <person name="Calhoun S."/>
            <person name="Haridas S."/>
            <person name="Kuo A."/>
            <person name="Mondo S."/>
            <person name="Pangilinan J."/>
            <person name="Riley R."/>
            <person name="Labutti K."/>
            <person name="Andreopoulos B."/>
            <person name="Lipzen A."/>
            <person name="Chen C."/>
            <person name="Yanf M."/>
            <person name="Daum C."/>
            <person name="Ng V."/>
            <person name="Clum A."/>
            <person name="Steindorff A."/>
            <person name="Ohm R."/>
            <person name="Martin F."/>
            <person name="Silar P."/>
            <person name="Natvig D."/>
            <person name="Lalanne C."/>
            <person name="Gautier V."/>
            <person name="Ament-Velasquez S.L."/>
            <person name="Kruys A."/>
            <person name="Hutchinson M.I."/>
            <person name="Powell A.J."/>
            <person name="Barry K."/>
            <person name="Miller A.N."/>
            <person name="Grigoriev I.V."/>
            <person name="Debuchy R."/>
            <person name="Gladieux P."/>
            <person name="Thoren M.H."/>
            <person name="Johannesson H."/>
        </authorList>
    </citation>
    <scope>NUCLEOTIDE SEQUENCE</scope>
    <source>
        <strain evidence="4">CBS 606.72</strain>
    </source>
</reference>
<dbReference type="GO" id="GO:0006355">
    <property type="term" value="P:regulation of DNA-templated transcription"/>
    <property type="evidence" value="ECO:0007669"/>
    <property type="project" value="TreeGrafter"/>
</dbReference>
<dbReference type="Proteomes" id="UP001175000">
    <property type="component" value="Unassembled WGS sequence"/>
</dbReference>
<dbReference type="Gene3D" id="6.10.140.1740">
    <property type="match status" value="1"/>
</dbReference>
<accession>A0AA39X3T9</accession>
<feature type="compositionally biased region" description="Low complexity" evidence="2">
    <location>
        <begin position="304"/>
        <end position="322"/>
    </location>
</feature>
<dbReference type="PANTHER" id="PTHR10333">
    <property type="entry name" value="INHIBITOR OF GROWTH PROTEIN"/>
    <property type="match status" value="1"/>
</dbReference>
<gene>
    <name evidence="4" type="ORF">B0T14DRAFT_118404</name>
</gene>
<dbReference type="GO" id="GO:0006325">
    <property type="term" value="P:chromatin organization"/>
    <property type="evidence" value="ECO:0007669"/>
    <property type="project" value="UniProtKB-KW"/>
</dbReference>
<feature type="compositionally biased region" description="Low complexity" evidence="2">
    <location>
        <begin position="244"/>
        <end position="257"/>
    </location>
</feature>
<dbReference type="EMBL" id="JAULSU010000002">
    <property type="protein sequence ID" value="KAK0626792.1"/>
    <property type="molecule type" value="Genomic_DNA"/>
</dbReference>
<evidence type="ECO:0000313" key="4">
    <source>
        <dbReference type="EMBL" id="KAK0626792.1"/>
    </source>
</evidence>
<dbReference type="SMART" id="SM01408">
    <property type="entry name" value="ING"/>
    <property type="match status" value="1"/>
</dbReference>
<evidence type="ECO:0000256" key="2">
    <source>
        <dbReference type="SAM" id="MobiDB-lite"/>
    </source>
</evidence>
<proteinExistence type="predicted"/>
<dbReference type="InterPro" id="IPR024610">
    <property type="entry name" value="ING_N_histone-binding"/>
</dbReference>
<dbReference type="Pfam" id="PF12998">
    <property type="entry name" value="ING"/>
    <property type="match status" value="1"/>
</dbReference>
<dbReference type="GO" id="GO:0033698">
    <property type="term" value="C:Rpd3L complex"/>
    <property type="evidence" value="ECO:0007669"/>
    <property type="project" value="TreeGrafter"/>
</dbReference>
<feature type="compositionally biased region" description="Low complexity" evidence="2">
    <location>
        <begin position="117"/>
        <end position="143"/>
    </location>
</feature>
<feature type="domain" description="Inhibitor of growth protein N-terminal histone-binding" evidence="3">
    <location>
        <begin position="56"/>
        <end position="205"/>
    </location>
</feature>
<evidence type="ECO:0000313" key="5">
    <source>
        <dbReference type="Proteomes" id="UP001175000"/>
    </source>
</evidence>
<dbReference type="PANTHER" id="PTHR10333:SF42">
    <property type="entry name" value="INHIBITOR OF GROWTH PROTEIN 5"/>
    <property type="match status" value="1"/>
</dbReference>
<evidence type="ECO:0000256" key="1">
    <source>
        <dbReference type="ARBA" id="ARBA00022853"/>
    </source>
</evidence>
<organism evidence="4 5">
    <name type="scientific">Immersiella caudata</name>
    <dbReference type="NCBI Taxonomy" id="314043"/>
    <lineage>
        <taxon>Eukaryota</taxon>
        <taxon>Fungi</taxon>
        <taxon>Dikarya</taxon>
        <taxon>Ascomycota</taxon>
        <taxon>Pezizomycotina</taxon>
        <taxon>Sordariomycetes</taxon>
        <taxon>Sordariomycetidae</taxon>
        <taxon>Sordariales</taxon>
        <taxon>Lasiosphaeriaceae</taxon>
        <taxon>Immersiella</taxon>
    </lineage>
</organism>
<feature type="compositionally biased region" description="Basic and acidic residues" evidence="2">
    <location>
        <begin position="284"/>
        <end position="293"/>
    </location>
</feature>
<feature type="region of interest" description="Disordered" evidence="2">
    <location>
        <begin position="106"/>
        <end position="152"/>
    </location>
</feature>
<dbReference type="InterPro" id="IPR028651">
    <property type="entry name" value="ING_fam"/>
</dbReference>
<sequence>MKTAKPPAPEGSASLNRRAQPVRQTRTNPPRTSSLNRGNSFAGAPAQEQPIDVFPAITHFTDAITALPKELVRHFTLLKEVDAKTFAPEAALFQLLDATLKTPVPDSIRPTNDASTPASAALSAQNSAAGAAPNAKPTAAPSNDGSLNAAAFDPSNTVRRNLFRQTAWKIQDMLLSLDEKNHVISTANDALQKQIGRIEEIWPHLENSFSDEAKWGSTTHWAYVENRPSKTANAQAERSRREGAATLSAAAQQLAEEAAARSSDRKQALAAKKNSKAQAAEPDAEGKAQDASKKSQGAAKSRKAPVPTAAAAAPVVDGAPPVGLGISSAPAAGTNPAPKRRKVATERKATETTGAAPAERAMMSVFGGNAPKPKTTSPRETPVPEGASKKRKALPTSSGQAKKRYHPLNTPDRRL</sequence>
<name>A0AA39X3T9_9PEZI</name>
<feature type="region of interest" description="Disordered" evidence="2">
    <location>
        <begin position="1"/>
        <end position="44"/>
    </location>
</feature>
<dbReference type="GO" id="GO:0070210">
    <property type="term" value="C:Rpd3L-Expanded complex"/>
    <property type="evidence" value="ECO:0007669"/>
    <property type="project" value="TreeGrafter"/>
</dbReference>
<feature type="region of interest" description="Disordered" evidence="2">
    <location>
        <begin position="226"/>
        <end position="415"/>
    </location>
</feature>
<dbReference type="AlphaFoldDB" id="A0AA39X3T9"/>
<feature type="compositionally biased region" description="Polar residues" evidence="2">
    <location>
        <begin position="13"/>
        <end position="39"/>
    </location>
</feature>
<feature type="compositionally biased region" description="Basic and acidic residues" evidence="2">
    <location>
        <begin position="258"/>
        <end position="267"/>
    </location>
</feature>
<evidence type="ECO:0000259" key="3">
    <source>
        <dbReference type="SMART" id="SM01408"/>
    </source>
</evidence>
<keyword evidence="1" id="KW-0156">Chromatin regulator</keyword>
<keyword evidence="5" id="KW-1185">Reference proteome</keyword>
<comment type="caution">
    <text evidence="4">The sequence shown here is derived from an EMBL/GenBank/DDBJ whole genome shotgun (WGS) entry which is preliminary data.</text>
</comment>
<protein>
    <recommendedName>
        <fullName evidence="3">Inhibitor of growth protein N-terminal histone-binding domain-containing protein</fullName>
    </recommendedName>
</protein>